<evidence type="ECO:0000313" key="1">
    <source>
        <dbReference type="EMBL" id="TBT97276.1"/>
    </source>
</evidence>
<gene>
    <name evidence="1" type="ORF">CWI36_3011p0010</name>
</gene>
<dbReference type="AlphaFoldDB" id="A0A4Q9KRG9"/>
<organism evidence="1 2">
    <name type="scientific">Hamiltosporidium magnivora</name>
    <dbReference type="NCBI Taxonomy" id="148818"/>
    <lineage>
        <taxon>Eukaryota</taxon>
        <taxon>Fungi</taxon>
        <taxon>Fungi incertae sedis</taxon>
        <taxon>Microsporidia</taxon>
        <taxon>Dubosqiidae</taxon>
        <taxon>Hamiltosporidium</taxon>
    </lineage>
</organism>
<protein>
    <submittedName>
        <fullName evidence="1">Uncharacterized protein</fullName>
    </submittedName>
</protein>
<name>A0A4Q9KRG9_9MICR</name>
<evidence type="ECO:0000313" key="2">
    <source>
        <dbReference type="Proteomes" id="UP000291404"/>
    </source>
</evidence>
<dbReference type="VEuPathDB" id="MicrosporidiaDB:CWI39_0202p0010"/>
<proteinExistence type="predicted"/>
<keyword evidence="2" id="KW-1185">Reference proteome</keyword>
<dbReference type="VEuPathDB" id="MicrosporidiaDB:CWI36_3011p0010"/>
<dbReference type="Proteomes" id="UP000291404">
    <property type="component" value="Unassembled WGS sequence"/>
</dbReference>
<accession>A0A4Q9KRG9</accession>
<sequence length="169" mass="19922">MNGMVEIFKKNFLVFCKFISFCKLTDFTGKYYDIDEYREYFMKKSLDLCNMETKQLPSQSISMDFTYLMFFDIQLEHISCISIEDVSNGITKSIPYKYQLLNSALIKNKYDVLSVKIFSEVETPVEIIDKSKMIKSFNEAFGRNTYYLYGNYNLYIIDTIGSVLYEEDT</sequence>
<comment type="caution">
    <text evidence="1">The sequence shown here is derived from an EMBL/GenBank/DDBJ whole genome shotgun (WGS) entry which is preliminary data.</text>
</comment>
<feature type="non-terminal residue" evidence="1">
    <location>
        <position position="169"/>
    </location>
</feature>
<reference evidence="1 2" key="1">
    <citation type="submission" date="2017-12" db="EMBL/GenBank/DDBJ databases">
        <authorList>
            <person name="Pombert J.-F."/>
            <person name="Haag K.L."/>
            <person name="Ebert D."/>
        </authorList>
    </citation>
    <scope>NUCLEOTIDE SEQUENCE [LARGE SCALE GENOMIC DNA]</scope>
    <source>
        <strain evidence="1">BE-OM-2</strain>
    </source>
</reference>
<dbReference type="EMBL" id="PITI01003011">
    <property type="protein sequence ID" value="TBT97276.1"/>
    <property type="molecule type" value="Genomic_DNA"/>
</dbReference>